<dbReference type="RefSeq" id="WP_311862219.1">
    <property type="nucleotide sequence ID" value="NZ_JAUZVV010000002.1"/>
</dbReference>
<keyword evidence="6 11" id="KW-0418">Kinase</keyword>
<dbReference type="Pfam" id="PF02518">
    <property type="entry name" value="HATPase_c"/>
    <property type="match status" value="1"/>
</dbReference>
<proteinExistence type="predicted"/>
<evidence type="ECO:0000256" key="2">
    <source>
        <dbReference type="ARBA" id="ARBA00012438"/>
    </source>
</evidence>
<reference evidence="11 12" key="1">
    <citation type="submission" date="2023-08" db="EMBL/GenBank/DDBJ databases">
        <title>Microbacterium aquilitoris sp. nov. and Microbacterium gwkjibeachense sp. nov., isolated from beach.</title>
        <authorList>
            <person name="Lee S.D."/>
            <person name="Yang H."/>
            <person name="Kim I."/>
        </authorList>
    </citation>
    <scope>NUCLEOTIDE SEQUENCE [LARGE SCALE GENOMIC DNA]</scope>
    <source>
        <strain evidence="11 12">KSW4-11</strain>
    </source>
</reference>
<dbReference type="InterPro" id="IPR050482">
    <property type="entry name" value="Sensor_HK_TwoCompSys"/>
</dbReference>
<gene>
    <name evidence="11" type="ORF">Q9S71_10280</name>
</gene>
<evidence type="ECO:0000256" key="7">
    <source>
        <dbReference type="ARBA" id="ARBA00022840"/>
    </source>
</evidence>
<dbReference type="EC" id="2.7.13.3" evidence="2"/>
<sequence length="416" mass="43689">MITGSRGDASPEAEPRLPRPPGVLRRFWARHPVLADIAIAGFCLLLSVAPVIALPDRAVADDRIDPQTWDRIWPVLASVVVLGSFALLVRRRNPVGVFAITVLVAAAYLFSPVSLGGPLVGIATYTVAVYRSNRVCLIAVGAGLSLLVVVAGALGFSGVIAPDIAWNVLIGEALLMLIGGLIGANVGGRKRYVEALIAHSRRLLVERDQQAQLAAAAERERIARELHDIVAHSLTVMVALAEGVAASKDAAHARPGAEAISATGREALRDMRATLGVLRDADAAPLAPLVRDTTAETVASARAAGFETHLTVVGEPDVPTATRLAVSRIVQEGVTNVLRHARAATRIDVDIRYADEGVSVSVVDDGLSASIPSAAGGFGLQGVRERVELAGGTVTAGPGEQRGWTVRAWLPREEQE</sequence>
<dbReference type="EMBL" id="JAUZVV010000002">
    <property type="protein sequence ID" value="MDT3317206.1"/>
    <property type="molecule type" value="Genomic_DNA"/>
</dbReference>
<name>A0ABU3GCP1_9MICO</name>
<accession>A0ABU3GCP1</accession>
<dbReference type="PANTHER" id="PTHR24421:SF10">
    <property type="entry name" value="NITRATE_NITRITE SENSOR PROTEIN NARQ"/>
    <property type="match status" value="1"/>
</dbReference>
<keyword evidence="9" id="KW-0812">Transmembrane</keyword>
<feature type="transmembrane region" description="Helical" evidence="9">
    <location>
        <begin position="135"/>
        <end position="158"/>
    </location>
</feature>
<dbReference type="CDD" id="cd16917">
    <property type="entry name" value="HATPase_UhpB-NarQ-NarX-like"/>
    <property type="match status" value="1"/>
</dbReference>
<keyword evidence="3" id="KW-0597">Phosphoprotein</keyword>
<keyword evidence="7" id="KW-0067">ATP-binding</keyword>
<evidence type="ECO:0000256" key="1">
    <source>
        <dbReference type="ARBA" id="ARBA00000085"/>
    </source>
</evidence>
<keyword evidence="9" id="KW-0472">Membrane</keyword>
<dbReference type="InterPro" id="IPR055558">
    <property type="entry name" value="DUF7134"/>
</dbReference>
<dbReference type="GO" id="GO:0016301">
    <property type="term" value="F:kinase activity"/>
    <property type="evidence" value="ECO:0007669"/>
    <property type="project" value="UniProtKB-KW"/>
</dbReference>
<feature type="domain" description="Histidine kinase/HSP90-like ATPase" evidence="10">
    <location>
        <begin position="321"/>
        <end position="414"/>
    </location>
</feature>
<evidence type="ECO:0000256" key="3">
    <source>
        <dbReference type="ARBA" id="ARBA00022553"/>
    </source>
</evidence>
<evidence type="ECO:0000256" key="4">
    <source>
        <dbReference type="ARBA" id="ARBA00022679"/>
    </source>
</evidence>
<comment type="catalytic activity">
    <reaction evidence="1">
        <text>ATP + protein L-histidine = ADP + protein N-phospho-L-histidine.</text>
        <dbReference type="EC" id="2.7.13.3"/>
    </reaction>
</comment>
<feature type="transmembrane region" description="Helical" evidence="9">
    <location>
        <begin position="95"/>
        <end position="123"/>
    </location>
</feature>
<comment type="caution">
    <text evidence="11">The sequence shown here is derived from an EMBL/GenBank/DDBJ whole genome shotgun (WGS) entry which is preliminary data.</text>
</comment>
<dbReference type="InterPro" id="IPR011712">
    <property type="entry name" value="Sig_transdc_His_kin_sub3_dim/P"/>
</dbReference>
<dbReference type="PANTHER" id="PTHR24421">
    <property type="entry name" value="NITRATE/NITRITE SENSOR PROTEIN NARX-RELATED"/>
    <property type="match status" value="1"/>
</dbReference>
<dbReference type="Pfam" id="PF23539">
    <property type="entry name" value="DUF7134"/>
    <property type="match status" value="1"/>
</dbReference>
<evidence type="ECO:0000313" key="11">
    <source>
        <dbReference type="EMBL" id="MDT3317206.1"/>
    </source>
</evidence>
<dbReference type="Pfam" id="PF07730">
    <property type="entry name" value="HisKA_3"/>
    <property type="match status" value="1"/>
</dbReference>
<dbReference type="Gene3D" id="1.20.5.1930">
    <property type="match status" value="1"/>
</dbReference>
<evidence type="ECO:0000313" key="12">
    <source>
        <dbReference type="Proteomes" id="UP001251849"/>
    </source>
</evidence>
<feature type="transmembrane region" description="Helical" evidence="9">
    <location>
        <begin position="33"/>
        <end position="52"/>
    </location>
</feature>
<keyword evidence="5" id="KW-0547">Nucleotide-binding</keyword>
<keyword evidence="8" id="KW-0902">Two-component regulatory system</keyword>
<keyword evidence="12" id="KW-1185">Reference proteome</keyword>
<dbReference type="Gene3D" id="3.30.565.10">
    <property type="entry name" value="Histidine kinase-like ATPase, C-terminal domain"/>
    <property type="match status" value="1"/>
</dbReference>
<dbReference type="SUPFAM" id="SSF55874">
    <property type="entry name" value="ATPase domain of HSP90 chaperone/DNA topoisomerase II/histidine kinase"/>
    <property type="match status" value="1"/>
</dbReference>
<feature type="transmembrane region" description="Helical" evidence="9">
    <location>
        <begin position="164"/>
        <end position="184"/>
    </location>
</feature>
<dbReference type="InterPro" id="IPR003594">
    <property type="entry name" value="HATPase_dom"/>
</dbReference>
<feature type="transmembrane region" description="Helical" evidence="9">
    <location>
        <begin position="72"/>
        <end position="89"/>
    </location>
</feature>
<keyword evidence="9" id="KW-1133">Transmembrane helix</keyword>
<evidence type="ECO:0000256" key="5">
    <source>
        <dbReference type="ARBA" id="ARBA00022741"/>
    </source>
</evidence>
<protein>
    <recommendedName>
        <fullName evidence="2">histidine kinase</fullName>
        <ecNumber evidence="2">2.7.13.3</ecNumber>
    </recommendedName>
</protein>
<evidence type="ECO:0000259" key="10">
    <source>
        <dbReference type="SMART" id="SM00387"/>
    </source>
</evidence>
<evidence type="ECO:0000256" key="6">
    <source>
        <dbReference type="ARBA" id="ARBA00022777"/>
    </source>
</evidence>
<dbReference type="Proteomes" id="UP001251849">
    <property type="component" value="Unassembled WGS sequence"/>
</dbReference>
<evidence type="ECO:0000256" key="9">
    <source>
        <dbReference type="SAM" id="Phobius"/>
    </source>
</evidence>
<evidence type="ECO:0000256" key="8">
    <source>
        <dbReference type="ARBA" id="ARBA00023012"/>
    </source>
</evidence>
<dbReference type="InterPro" id="IPR036890">
    <property type="entry name" value="HATPase_C_sf"/>
</dbReference>
<keyword evidence="4" id="KW-0808">Transferase</keyword>
<dbReference type="SMART" id="SM00387">
    <property type="entry name" value="HATPase_c"/>
    <property type="match status" value="1"/>
</dbReference>
<organism evidence="11 12">
    <name type="scientific">Microbacterium gawkjiense</name>
    <dbReference type="NCBI Taxonomy" id="3067309"/>
    <lineage>
        <taxon>Bacteria</taxon>
        <taxon>Bacillati</taxon>
        <taxon>Actinomycetota</taxon>
        <taxon>Actinomycetes</taxon>
        <taxon>Micrococcales</taxon>
        <taxon>Microbacteriaceae</taxon>
        <taxon>Microbacterium</taxon>
    </lineage>
</organism>